<dbReference type="HOGENOM" id="CLU_1993462_0_0_1"/>
<name>A0A0C3CPV9_PILCF</name>
<gene>
    <name evidence="1" type="ORF">PILCRDRAFT_137798</name>
</gene>
<keyword evidence="2" id="KW-1185">Reference proteome</keyword>
<sequence>MGRMEYRSCNEGLREIGKGVTRLYEEATPSCTTATLRSTTAGRTSFALGGPYRARSASDLSKDSRKSYLNQLFCPDTRCEVELLQTTIQYPSQQVGSCLEIYQNRRPNGFKILIRVCVAFLHGSV</sequence>
<reference evidence="2" key="2">
    <citation type="submission" date="2015-01" db="EMBL/GenBank/DDBJ databases">
        <title>Evolutionary Origins and Diversification of the Mycorrhizal Mutualists.</title>
        <authorList>
            <consortium name="DOE Joint Genome Institute"/>
            <consortium name="Mycorrhizal Genomics Consortium"/>
            <person name="Kohler A."/>
            <person name="Kuo A."/>
            <person name="Nagy L.G."/>
            <person name="Floudas D."/>
            <person name="Copeland A."/>
            <person name="Barry K.W."/>
            <person name="Cichocki N."/>
            <person name="Veneault-Fourrey C."/>
            <person name="LaButti K."/>
            <person name="Lindquist E.A."/>
            <person name="Lipzen A."/>
            <person name="Lundell T."/>
            <person name="Morin E."/>
            <person name="Murat C."/>
            <person name="Riley R."/>
            <person name="Ohm R."/>
            <person name="Sun H."/>
            <person name="Tunlid A."/>
            <person name="Henrissat B."/>
            <person name="Grigoriev I.V."/>
            <person name="Hibbett D.S."/>
            <person name="Martin F."/>
        </authorList>
    </citation>
    <scope>NUCLEOTIDE SEQUENCE [LARGE SCALE GENOMIC DNA]</scope>
    <source>
        <strain evidence="2">F 1598</strain>
    </source>
</reference>
<dbReference type="EMBL" id="KN832971">
    <property type="protein sequence ID" value="KIM91712.1"/>
    <property type="molecule type" value="Genomic_DNA"/>
</dbReference>
<proteinExistence type="predicted"/>
<reference evidence="1 2" key="1">
    <citation type="submission" date="2014-04" db="EMBL/GenBank/DDBJ databases">
        <authorList>
            <consortium name="DOE Joint Genome Institute"/>
            <person name="Kuo A."/>
            <person name="Tarkka M."/>
            <person name="Buscot F."/>
            <person name="Kohler A."/>
            <person name="Nagy L.G."/>
            <person name="Floudas D."/>
            <person name="Copeland A."/>
            <person name="Barry K.W."/>
            <person name="Cichocki N."/>
            <person name="Veneault-Fourrey C."/>
            <person name="LaButti K."/>
            <person name="Lindquist E.A."/>
            <person name="Lipzen A."/>
            <person name="Lundell T."/>
            <person name="Morin E."/>
            <person name="Murat C."/>
            <person name="Sun H."/>
            <person name="Tunlid A."/>
            <person name="Henrissat B."/>
            <person name="Grigoriev I.V."/>
            <person name="Hibbett D.S."/>
            <person name="Martin F."/>
            <person name="Nordberg H.P."/>
            <person name="Cantor M.N."/>
            <person name="Hua S.X."/>
        </authorList>
    </citation>
    <scope>NUCLEOTIDE SEQUENCE [LARGE SCALE GENOMIC DNA]</scope>
    <source>
        <strain evidence="1 2">F 1598</strain>
    </source>
</reference>
<organism evidence="1 2">
    <name type="scientific">Piloderma croceum (strain F 1598)</name>
    <dbReference type="NCBI Taxonomy" id="765440"/>
    <lineage>
        <taxon>Eukaryota</taxon>
        <taxon>Fungi</taxon>
        <taxon>Dikarya</taxon>
        <taxon>Basidiomycota</taxon>
        <taxon>Agaricomycotina</taxon>
        <taxon>Agaricomycetes</taxon>
        <taxon>Agaricomycetidae</taxon>
        <taxon>Atheliales</taxon>
        <taxon>Atheliaceae</taxon>
        <taxon>Piloderma</taxon>
    </lineage>
</organism>
<evidence type="ECO:0000313" key="1">
    <source>
        <dbReference type="EMBL" id="KIM91712.1"/>
    </source>
</evidence>
<dbReference type="Proteomes" id="UP000054166">
    <property type="component" value="Unassembled WGS sequence"/>
</dbReference>
<accession>A0A0C3CPV9</accession>
<dbReference type="AlphaFoldDB" id="A0A0C3CPV9"/>
<evidence type="ECO:0000313" key="2">
    <source>
        <dbReference type="Proteomes" id="UP000054166"/>
    </source>
</evidence>
<dbReference type="InParanoid" id="A0A0C3CPV9"/>
<protein>
    <submittedName>
        <fullName evidence="1">Uncharacterized protein</fullName>
    </submittedName>
</protein>